<dbReference type="InterPro" id="IPR011990">
    <property type="entry name" value="TPR-like_helical_dom_sf"/>
</dbReference>
<feature type="domain" description="SusD-like N-terminal" evidence="7">
    <location>
        <begin position="72"/>
        <end position="236"/>
    </location>
</feature>
<keyword evidence="9" id="KW-1185">Reference proteome</keyword>
<dbReference type="Pfam" id="PF14322">
    <property type="entry name" value="SusD-like_3"/>
    <property type="match status" value="1"/>
</dbReference>
<protein>
    <submittedName>
        <fullName evidence="8">Starch-binding associating with outer membrane</fullName>
    </submittedName>
</protein>
<evidence type="ECO:0000313" key="8">
    <source>
        <dbReference type="EMBL" id="SEW52747.1"/>
    </source>
</evidence>
<name>A0A1I0S9A7_9BACT</name>
<dbReference type="OrthoDB" id="5694214at2"/>
<feature type="domain" description="RagB/SusD" evidence="6">
    <location>
        <begin position="335"/>
        <end position="648"/>
    </location>
</feature>
<reference evidence="9" key="1">
    <citation type="submission" date="2016-10" db="EMBL/GenBank/DDBJ databases">
        <authorList>
            <person name="Varghese N."/>
            <person name="Submissions S."/>
        </authorList>
    </citation>
    <scope>NUCLEOTIDE SEQUENCE [LARGE SCALE GENOMIC DNA]</scope>
    <source>
        <strain evidence="9">DSM 3695</strain>
    </source>
</reference>
<dbReference type="SUPFAM" id="SSF48452">
    <property type="entry name" value="TPR-like"/>
    <property type="match status" value="1"/>
</dbReference>
<dbReference type="RefSeq" id="WP_089899545.1">
    <property type="nucleotide sequence ID" value="NZ_FOJG01000002.1"/>
</dbReference>
<comment type="subcellular location">
    <subcellularLocation>
        <location evidence="1">Cell outer membrane</location>
    </subcellularLocation>
</comment>
<sequence>MKRYSQNIWKAASVICSVAFLLMSCSKDFLEKRPLASVDATNFFRSASDLRIFVNGFYPRLAPQYNTQGGTGTVTGGNSNLALDANSDVMIVQTTITNNLYRWGVASVAAETNSNWNNGYSAIRSDNYFLYYANLNAEKSAAANHYLGEGYFFRAWDYFKLLKEFGGVPLITQLLTDSDVDKLFAPRASREDVAKQIISDLDSAISRLYWKGEGEAATAGRINKESALALKARVALYEGTWEYYHSKKGTPFAVGGKTGVDFLNLVAPAVETIMTRQGTKLYTAGGDKTIAYNQLFAQKDASNIDGVFLYKVYDASKLTLSHNFFFKILDSGPSITDHLTDIYLNIDGTPQSIAGAYTKSLDELGATLDPRFRQTIWNPSRGPLNQLPGRGGDGDPFRYPVIASQAPYTSIGFTSTGYRNFKGAVLAQEATRGETDDILIRYEEALLNFAEAKAILGTLTQGDIDRSVNVIRARVGMSPMSITAGTGFTYKEEYGFELTALPIVNEVRRERMVELALEGFRLDDLKRWAVFDKVINGYQPKGAKLQEWLDYFNRTPAQVTLDNGTDAALYSQIRKDGYRKNEFKLTVDGNVSAFPSGRMNPWFNLVDFKPGGRGLFIEPARDYLSAVPMQEVKLYQANKATLSQNPGWN</sequence>
<dbReference type="STRING" id="29529.SAMN04488122_5082"/>
<dbReference type="AlphaFoldDB" id="A0A1I0S9A7"/>
<evidence type="ECO:0000313" key="9">
    <source>
        <dbReference type="Proteomes" id="UP000199310"/>
    </source>
</evidence>
<dbReference type="PROSITE" id="PS51257">
    <property type="entry name" value="PROKAR_LIPOPROTEIN"/>
    <property type="match status" value="1"/>
</dbReference>
<dbReference type="InterPro" id="IPR033985">
    <property type="entry name" value="SusD-like_N"/>
</dbReference>
<keyword evidence="3" id="KW-0732">Signal</keyword>
<evidence type="ECO:0000256" key="5">
    <source>
        <dbReference type="ARBA" id="ARBA00023237"/>
    </source>
</evidence>
<accession>A0A1I0S9A7</accession>
<evidence type="ECO:0000256" key="4">
    <source>
        <dbReference type="ARBA" id="ARBA00023136"/>
    </source>
</evidence>
<proteinExistence type="inferred from homology"/>
<dbReference type="GO" id="GO:0009279">
    <property type="term" value="C:cell outer membrane"/>
    <property type="evidence" value="ECO:0007669"/>
    <property type="project" value="UniProtKB-SubCell"/>
</dbReference>
<evidence type="ECO:0000256" key="1">
    <source>
        <dbReference type="ARBA" id="ARBA00004442"/>
    </source>
</evidence>
<dbReference type="EMBL" id="FOJG01000002">
    <property type="protein sequence ID" value="SEW52747.1"/>
    <property type="molecule type" value="Genomic_DNA"/>
</dbReference>
<dbReference type="Proteomes" id="UP000199310">
    <property type="component" value="Unassembled WGS sequence"/>
</dbReference>
<evidence type="ECO:0000259" key="6">
    <source>
        <dbReference type="Pfam" id="PF07980"/>
    </source>
</evidence>
<evidence type="ECO:0000256" key="3">
    <source>
        <dbReference type="ARBA" id="ARBA00022729"/>
    </source>
</evidence>
<gene>
    <name evidence="8" type="ORF">SAMN04488122_5082</name>
</gene>
<dbReference type="Pfam" id="PF07980">
    <property type="entry name" value="SusD_RagB"/>
    <property type="match status" value="1"/>
</dbReference>
<dbReference type="Gene3D" id="1.25.40.390">
    <property type="match status" value="1"/>
</dbReference>
<organism evidence="8 9">
    <name type="scientific">Chitinophaga arvensicola</name>
    <dbReference type="NCBI Taxonomy" id="29529"/>
    <lineage>
        <taxon>Bacteria</taxon>
        <taxon>Pseudomonadati</taxon>
        <taxon>Bacteroidota</taxon>
        <taxon>Chitinophagia</taxon>
        <taxon>Chitinophagales</taxon>
        <taxon>Chitinophagaceae</taxon>
        <taxon>Chitinophaga</taxon>
    </lineage>
</organism>
<dbReference type="InterPro" id="IPR012944">
    <property type="entry name" value="SusD_RagB_dom"/>
</dbReference>
<evidence type="ECO:0000259" key="7">
    <source>
        <dbReference type="Pfam" id="PF14322"/>
    </source>
</evidence>
<keyword evidence="4" id="KW-0472">Membrane</keyword>
<comment type="similarity">
    <text evidence="2">Belongs to the SusD family.</text>
</comment>
<evidence type="ECO:0000256" key="2">
    <source>
        <dbReference type="ARBA" id="ARBA00006275"/>
    </source>
</evidence>
<keyword evidence="5" id="KW-0998">Cell outer membrane</keyword>